<dbReference type="Proteomes" id="UP000793456">
    <property type="component" value="Chromosome XVI"/>
</dbReference>
<evidence type="ECO:0000313" key="1">
    <source>
        <dbReference type="EMBL" id="TMS09204.1"/>
    </source>
</evidence>
<name>A0ACD3QQS5_LARCR</name>
<proteinExistence type="predicted"/>
<sequence>MSCSDTSRPAKQRNFLSRSSTSIESCRTSVLTNEQFIDLCILMGCDYCATIKGIGPKRAIDLIKQHGSIEEILENIDPNKHPAPEDWLYKEARGLFLKPEVVDCSTVDLKWNEPDEDALIQVHV</sequence>
<evidence type="ECO:0000313" key="2">
    <source>
        <dbReference type="Proteomes" id="UP000793456"/>
    </source>
</evidence>
<comment type="caution">
    <text evidence="1">The sequence shown here is derived from an EMBL/GenBank/DDBJ whole genome shotgun (WGS) entry which is preliminary data.</text>
</comment>
<accession>A0ACD3QQS5</accession>
<gene>
    <name evidence="1" type="ORF">E3U43_014751</name>
</gene>
<organism evidence="1 2">
    <name type="scientific">Larimichthys crocea</name>
    <name type="common">Large yellow croaker</name>
    <name type="synonym">Pseudosciaena crocea</name>
    <dbReference type="NCBI Taxonomy" id="215358"/>
    <lineage>
        <taxon>Eukaryota</taxon>
        <taxon>Metazoa</taxon>
        <taxon>Chordata</taxon>
        <taxon>Craniata</taxon>
        <taxon>Vertebrata</taxon>
        <taxon>Euteleostomi</taxon>
        <taxon>Actinopterygii</taxon>
        <taxon>Neopterygii</taxon>
        <taxon>Teleostei</taxon>
        <taxon>Neoteleostei</taxon>
        <taxon>Acanthomorphata</taxon>
        <taxon>Eupercaria</taxon>
        <taxon>Sciaenidae</taxon>
        <taxon>Larimichthys</taxon>
    </lineage>
</organism>
<reference evidence="1" key="1">
    <citation type="submission" date="2018-11" db="EMBL/GenBank/DDBJ databases">
        <title>The sequence and de novo assembly of Larimichthys crocea genome using PacBio and Hi-C technologies.</title>
        <authorList>
            <person name="Xu P."/>
            <person name="Chen B."/>
            <person name="Zhou Z."/>
            <person name="Ke Q."/>
            <person name="Wu Y."/>
            <person name="Bai H."/>
            <person name="Pu F."/>
        </authorList>
    </citation>
    <scope>NUCLEOTIDE SEQUENCE</scope>
    <source>
        <tissue evidence="1">Muscle</tissue>
    </source>
</reference>
<keyword evidence="2" id="KW-1185">Reference proteome</keyword>
<dbReference type="EMBL" id="CM011689">
    <property type="protein sequence ID" value="TMS09204.1"/>
    <property type="molecule type" value="Genomic_DNA"/>
</dbReference>
<protein>
    <submittedName>
        <fullName evidence="1">Uncharacterized protein</fullName>
    </submittedName>
</protein>